<dbReference type="AlphaFoldDB" id="A7TFW6"/>
<dbReference type="EMBL" id="DS480384">
    <property type="protein sequence ID" value="EDO18924.1"/>
    <property type="molecule type" value="Genomic_DNA"/>
</dbReference>
<dbReference type="SUPFAM" id="SSF111430">
    <property type="entry name" value="YAP1 redox domain"/>
    <property type="match status" value="1"/>
</dbReference>
<feature type="coiled-coil region" evidence="6">
    <location>
        <begin position="65"/>
        <end position="99"/>
    </location>
</feature>
<keyword evidence="10" id="KW-1185">Reference proteome</keyword>
<evidence type="ECO:0000313" key="10">
    <source>
        <dbReference type="Proteomes" id="UP000000267"/>
    </source>
</evidence>
<dbReference type="SUPFAM" id="SSF57959">
    <property type="entry name" value="Leucine zipper domain"/>
    <property type="match status" value="1"/>
</dbReference>
<dbReference type="Pfam" id="PF08601">
    <property type="entry name" value="PAP1"/>
    <property type="match status" value="1"/>
</dbReference>
<keyword evidence="5" id="KW-0539">Nucleus</keyword>
<dbReference type="GO" id="GO:0090575">
    <property type="term" value="C:RNA polymerase II transcription regulator complex"/>
    <property type="evidence" value="ECO:0007669"/>
    <property type="project" value="TreeGrafter"/>
</dbReference>
<gene>
    <name evidence="9" type="ORF">Kpol_1023p97</name>
</gene>
<dbReference type="Gene3D" id="1.20.5.170">
    <property type="match status" value="1"/>
</dbReference>
<dbReference type="CDD" id="cd14688">
    <property type="entry name" value="bZIP_YAP"/>
    <property type="match status" value="1"/>
</dbReference>
<keyword evidence="6" id="KW-0175">Coiled coil</keyword>
<dbReference type="RefSeq" id="XP_001646782.1">
    <property type="nucleotide sequence ID" value="XM_001646732.1"/>
</dbReference>
<evidence type="ECO:0000256" key="2">
    <source>
        <dbReference type="ARBA" id="ARBA00004496"/>
    </source>
</evidence>
<dbReference type="InterPro" id="IPR046347">
    <property type="entry name" value="bZIP_sf"/>
</dbReference>
<dbReference type="Proteomes" id="UP000000267">
    <property type="component" value="Unassembled WGS sequence"/>
</dbReference>
<dbReference type="GO" id="GO:0005737">
    <property type="term" value="C:cytoplasm"/>
    <property type="evidence" value="ECO:0007669"/>
    <property type="project" value="UniProtKB-SubCell"/>
</dbReference>
<dbReference type="GeneID" id="5547244"/>
<accession>A7TFW6</accession>
<evidence type="ECO:0000259" key="8">
    <source>
        <dbReference type="PROSITE" id="PS50217"/>
    </source>
</evidence>
<sequence length="591" mass="65851">MTSVTVKRPLDESLTALSPNDNNSSILNASTDVDASTVANANKKKVGRKLLGDHEVKNKRTAQNRAAQRAFRERKERKMKELEDKVHELEKVKQQNDVESEFLRNQLTLMIDELKKYRPEKSSDIKVLEYLAKHEENGSTEKIKKNIQRKEDFSFEYPPPPPHSQTQGSSADTNVTYNKQNTDQRLPSPGSSSGSSPNMLMLNNKKQSILNNRITTPSSSTSSSSGWMDNVFYKDDAQNLPHFDTSSTSTNTAFRDSPVNNSINSIKLEDNLKNNNNSALTVGYDSDLFSNDFNFDDHFDQQVSSFCVKMNQACGTKQNPVPKTMAESNKSQKTPPSEGNPSTTPNESSNDSSLSIAKFDDPNFLFDSPSNDFTNTLDIPSVDSSNANSNFGQLGFHGLSNDITFNSNDSNWNDFISLKTDSMTSVPTTSSVATNDHPINISKPSEENSPRKEVLPFIDTSIAFPETKADFDAFDNQMFFRDDGFNESLNISDDIVGAESDDEQDNNNDNDLISKNLVCEEVKEHDMVIPTSDGKLLKCSEVWDRITAHPRYSDIDIDGLCQELMHNAKCSDKGVVVDSKDVQKALSNHMS</sequence>
<feature type="region of interest" description="Disordered" evidence="7">
    <location>
        <begin position="153"/>
        <end position="200"/>
    </location>
</feature>
<dbReference type="InterPro" id="IPR023167">
    <property type="entry name" value="Yap1_redox_dom_sf"/>
</dbReference>
<dbReference type="GO" id="GO:0000304">
    <property type="term" value="P:response to singlet oxygen"/>
    <property type="evidence" value="ECO:0007669"/>
    <property type="project" value="EnsemblFungi"/>
</dbReference>
<evidence type="ECO:0000256" key="5">
    <source>
        <dbReference type="ARBA" id="ARBA00023242"/>
    </source>
</evidence>
<feature type="region of interest" description="Disordered" evidence="7">
    <location>
        <begin position="1"/>
        <end position="29"/>
    </location>
</feature>
<evidence type="ECO:0000256" key="1">
    <source>
        <dbReference type="ARBA" id="ARBA00004123"/>
    </source>
</evidence>
<comment type="subcellular location">
    <subcellularLocation>
        <location evidence="2">Cytoplasm</location>
    </subcellularLocation>
    <subcellularLocation>
        <location evidence="1">Nucleus</location>
    </subcellularLocation>
</comment>
<evidence type="ECO:0000256" key="3">
    <source>
        <dbReference type="ARBA" id="ARBA00023015"/>
    </source>
</evidence>
<dbReference type="PANTHER" id="PTHR40621:SF6">
    <property type="entry name" value="AP-1-LIKE TRANSCRIPTION FACTOR YAP1-RELATED"/>
    <property type="match status" value="1"/>
</dbReference>
<dbReference type="SMART" id="SM00338">
    <property type="entry name" value="BRLZ"/>
    <property type="match status" value="1"/>
</dbReference>
<dbReference type="PROSITE" id="PS50217">
    <property type="entry name" value="BZIP"/>
    <property type="match status" value="1"/>
</dbReference>
<dbReference type="OrthoDB" id="5380163at2759"/>
<feature type="region of interest" description="Disordered" evidence="7">
    <location>
        <begin position="316"/>
        <end position="354"/>
    </location>
</feature>
<dbReference type="GO" id="GO:0034599">
    <property type="term" value="P:cellular response to oxidative stress"/>
    <property type="evidence" value="ECO:0007669"/>
    <property type="project" value="EnsemblFungi"/>
</dbReference>
<dbReference type="InParanoid" id="A7TFW6"/>
<feature type="compositionally biased region" description="Low complexity" evidence="7">
    <location>
        <begin position="186"/>
        <end position="200"/>
    </location>
</feature>
<dbReference type="GO" id="GO:0000976">
    <property type="term" value="F:transcription cis-regulatory region binding"/>
    <property type="evidence" value="ECO:0007669"/>
    <property type="project" value="InterPro"/>
</dbReference>
<dbReference type="FunFam" id="1.20.5.170:FF:000067">
    <property type="entry name" value="BZIP transcription factor"/>
    <property type="match status" value="1"/>
</dbReference>
<dbReference type="eggNOG" id="ENOG502RPD7">
    <property type="taxonomic scope" value="Eukaryota"/>
</dbReference>
<dbReference type="InterPro" id="IPR013910">
    <property type="entry name" value="TF_PAP1"/>
</dbReference>
<dbReference type="FunCoup" id="A7TFW6">
    <property type="interactions" value="4098"/>
</dbReference>
<reference evidence="9 10" key="1">
    <citation type="journal article" date="2007" name="Proc. Natl. Acad. Sci. U.S.A.">
        <title>Independent sorting-out of thousands of duplicated gene pairs in two yeast species descended from a whole-genome duplication.</title>
        <authorList>
            <person name="Scannell D.R."/>
            <person name="Frank A.C."/>
            <person name="Conant G.C."/>
            <person name="Byrne K.P."/>
            <person name="Woolfit M."/>
            <person name="Wolfe K.H."/>
        </authorList>
    </citation>
    <scope>NUCLEOTIDE SEQUENCE [LARGE SCALE GENOMIC DNA]</scope>
    <source>
        <strain evidence="10">ATCC 22028 / DSM 70294 / BCRC 21397 / CBS 2163 / NBRC 10782 / NRRL Y-8283 / UCD 57-17</strain>
    </source>
</reference>
<dbReference type="OMA" id="WESHSNI"/>
<dbReference type="GO" id="GO:0009408">
    <property type="term" value="P:response to heat"/>
    <property type="evidence" value="ECO:0007669"/>
    <property type="project" value="EnsemblFungi"/>
</dbReference>
<dbReference type="InterPro" id="IPR004827">
    <property type="entry name" value="bZIP"/>
</dbReference>
<evidence type="ECO:0000256" key="7">
    <source>
        <dbReference type="SAM" id="MobiDB-lite"/>
    </source>
</evidence>
<dbReference type="GO" id="GO:0001228">
    <property type="term" value="F:DNA-binding transcription activator activity, RNA polymerase II-specific"/>
    <property type="evidence" value="ECO:0007669"/>
    <property type="project" value="TreeGrafter"/>
</dbReference>
<proteinExistence type="predicted"/>
<name>A7TFW6_VANPO</name>
<dbReference type="InterPro" id="IPR050936">
    <property type="entry name" value="AP-1-like"/>
</dbReference>
<dbReference type="Gene3D" id="1.10.238.100">
    <property type="entry name" value="YAP1 redox domain. Chain B"/>
    <property type="match status" value="1"/>
</dbReference>
<dbReference type="STRING" id="436907.A7TFW6"/>
<protein>
    <recommendedName>
        <fullName evidence="8">BZIP domain-containing protein</fullName>
    </recommendedName>
</protein>
<evidence type="ECO:0000313" key="9">
    <source>
        <dbReference type="EMBL" id="EDO18924.1"/>
    </source>
</evidence>
<feature type="compositionally biased region" description="Polar residues" evidence="7">
    <location>
        <begin position="164"/>
        <end position="185"/>
    </location>
</feature>
<feature type="domain" description="BZIP" evidence="8">
    <location>
        <begin position="54"/>
        <end position="117"/>
    </location>
</feature>
<dbReference type="GO" id="GO:1900101">
    <property type="term" value="P:regulation of endoplasmic reticulum unfolded protein response"/>
    <property type="evidence" value="ECO:0007669"/>
    <property type="project" value="EnsemblFungi"/>
</dbReference>
<keyword evidence="4" id="KW-0804">Transcription</keyword>
<feature type="compositionally biased region" description="Polar residues" evidence="7">
    <location>
        <begin position="15"/>
        <end position="29"/>
    </location>
</feature>
<dbReference type="PANTHER" id="PTHR40621">
    <property type="entry name" value="TRANSCRIPTION FACTOR KAPC-RELATED"/>
    <property type="match status" value="1"/>
</dbReference>
<dbReference type="KEGG" id="vpo:Kpol_1023p97"/>
<dbReference type="PhylomeDB" id="A7TFW6"/>
<keyword evidence="3" id="KW-0805">Transcription regulation</keyword>
<evidence type="ECO:0000256" key="4">
    <source>
        <dbReference type="ARBA" id="ARBA00023163"/>
    </source>
</evidence>
<feature type="region of interest" description="Disordered" evidence="7">
    <location>
        <begin position="427"/>
        <end position="451"/>
    </location>
</feature>
<dbReference type="HOGENOM" id="CLU_032750_0_0_1"/>
<evidence type="ECO:0000256" key="6">
    <source>
        <dbReference type="SAM" id="Coils"/>
    </source>
</evidence>
<organism evidence="10">
    <name type="scientific">Vanderwaltozyma polyspora (strain ATCC 22028 / DSM 70294 / BCRC 21397 / CBS 2163 / NBRC 10782 / NRRL Y-8283 / UCD 57-17)</name>
    <name type="common">Kluyveromyces polysporus</name>
    <dbReference type="NCBI Taxonomy" id="436907"/>
    <lineage>
        <taxon>Eukaryota</taxon>
        <taxon>Fungi</taxon>
        <taxon>Dikarya</taxon>
        <taxon>Ascomycota</taxon>
        <taxon>Saccharomycotina</taxon>
        <taxon>Saccharomycetes</taxon>
        <taxon>Saccharomycetales</taxon>
        <taxon>Saccharomycetaceae</taxon>
        <taxon>Vanderwaltozyma</taxon>
    </lineage>
</organism>
<dbReference type="PROSITE" id="PS00036">
    <property type="entry name" value="BZIP_BASIC"/>
    <property type="match status" value="1"/>
</dbReference>